<dbReference type="Gene3D" id="1.10.1710.10">
    <property type="entry name" value="ProQ/FinO domain"/>
    <property type="match status" value="1"/>
</dbReference>
<accession>A0A1E7YZ54</accession>
<sequence length="147" mass="17099">MTKIVARTLHELRQAYPESIGRNLPLVIGVHKQIQGPWDPLVISRALGVHTRTISYLQNAIRKKTRYHLDGTPAGPIAEEELARFHELLGSIASEAREHNRKMVEPIIRKMRKKKKYAELSDEELFPIAWRKYRSRLERQRAAKEKA</sequence>
<dbReference type="EMBL" id="LZYH01000331">
    <property type="protein sequence ID" value="OFC61816.1"/>
    <property type="molecule type" value="Genomic_DNA"/>
</dbReference>
<organism evidence="3 4">
    <name type="scientific">Acidithiobacillus caldus</name>
    <dbReference type="NCBI Taxonomy" id="33059"/>
    <lineage>
        <taxon>Bacteria</taxon>
        <taxon>Pseudomonadati</taxon>
        <taxon>Pseudomonadota</taxon>
        <taxon>Acidithiobacillia</taxon>
        <taxon>Acidithiobacillales</taxon>
        <taxon>Acidithiobacillaceae</taxon>
        <taxon>Acidithiobacillus</taxon>
    </lineage>
</organism>
<evidence type="ECO:0000259" key="2">
    <source>
        <dbReference type="Pfam" id="PF04352"/>
    </source>
</evidence>
<reference evidence="3 4" key="1">
    <citation type="submission" date="2016-06" db="EMBL/GenBank/DDBJ databases">
        <title>Gene turnover analysis identifies the evolutionary adaptation of the extremophile Acidithiobacillus caldus.</title>
        <authorList>
            <person name="Zhang X."/>
        </authorList>
    </citation>
    <scope>NUCLEOTIDE SEQUENCE [LARGE SCALE GENOMIC DNA]</scope>
    <source>
        <strain evidence="3 4">S1</strain>
    </source>
</reference>
<comment type="caution">
    <text evidence="3">The sequence shown here is derived from an EMBL/GenBank/DDBJ whole genome shotgun (WGS) entry which is preliminary data.</text>
</comment>
<dbReference type="InterPro" id="IPR036442">
    <property type="entry name" value="ProQ/FinO_sf"/>
</dbReference>
<feature type="domain" description="ProQ/FinO" evidence="2">
    <location>
        <begin position="5"/>
        <end position="99"/>
    </location>
</feature>
<feature type="non-terminal residue" evidence="3">
    <location>
        <position position="147"/>
    </location>
</feature>
<gene>
    <name evidence="3" type="ORF">BAE30_03755</name>
</gene>
<dbReference type="Pfam" id="PF04352">
    <property type="entry name" value="ProQ"/>
    <property type="match status" value="1"/>
</dbReference>
<evidence type="ECO:0000256" key="1">
    <source>
        <dbReference type="ARBA" id="ARBA00022884"/>
    </source>
</evidence>
<name>A0A1E7YZ54_9PROT</name>
<evidence type="ECO:0000313" key="4">
    <source>
        <dbReference type="Proteomes" id="UP000175707"/>
    </source>
</evidence>
<dbReference type="AlphaFoldDB" id="A0A1E7YZ54"/>
<dbReference type="SUPFAM" id="SSF48657">
    <property type="entry name" value="FinO-like"/>
    <property type="match status" value="1"/>
</dbReference>
<evidence type="ECO:0000313" key="3">
    <source>
        <dbReference type="EMBL" id="OFC61816.1"/>
    </source>
</evidence>
<keyword evidence="1" id="KW-0694">RNA-binding</keyword>
<dbReference type="GO" id="GO:0003723">
    <property type="term" value="F:RNA binding"/>
    <property type="evidence" value="ECO:0007669"/>
    <property type="project" value="UniProtKB-KW"/>
</dbReference>
<dbReference type="Proteomes" id="UP000175707">
    <property type="component" value="Unassembled WGS sequence"/>
</dbReference>
<dbReference type="InterPro" id="IPR016103">
    <property type="entry name" value="ProQ/FinO"/>
</dbReference>
<proteinExistence type="predicted"/>
<protein>
    <recommendedName>
        <fullName evidence="2">ProQ/FinO domain-containing protein</fullName>
    </recommendedName>
</protein>